<dbReference type="Proteomes" id="UP000472262">
    <property type="component" value="Unassembled WGS sequence"/>
</dbReference>
<dbReference type="InterPro" id="IPR012919">
    <property type="entry name" value="SUN_dom"/>
</dbReference>
<evidence type="ECO:0000259" key="7">
    <source>
        <dbReference type="Pfam" id="PF07738"/>
    </source>
</evidence>
<dbReference type="PANTHER" id="PTHR12911:SF22">
    <property type="entry name" value="SUN DOMAIN-CONTAINING PROTEIN 2"/>
    <property type="match status" value="1"/>
</dbReference>
<evidence type="ECO:0000313" key="10">
    <source>
        <dbReference type="Proteomes" id="UP000472262"/>
    </source>
</evidence>
<organism evidence="9 10">
    <name type="scientific">Sinocyclocheilus grahami</name>
    <name type="common">Dianchi golden-line fish</name>
    <name type="synonym">Barbus grahami</name>
    <dbReference type="NCBI Taxonomy" id="75366"/>
    <lineage>
        <taxon>Eukaryota</taxon>
        <taxon>Metazoa</taxon>
        <taxon>Chordata</taxon>
        <taxon>Craniata</taxon>
        <taxon>Vertebrata</taxon>
        <taxon>Euteleostomi</taxon>
        <taxon>Actinopterygii</taxon>
        <taxon>Neopterygii</taxon>
        <taxon>Teleostei</taxon>
        <taxon>Ostariophysi</taxon>
        <taxon>Cypriniformes</taxon>
        <taxon>Cyprinidae</taxon>
        <taxon>Cyprininae</taxon>
        <taxon>Sinocyclocheilus</taxon>
    </lineage>
</organism>
<dbReference type="InterPro" id="IPR045119">
    <property type="entry name" value="SUN1-5"/>
</dbReference>
<dbReference type="PANTHER" id="PTHR12911">
    <property type="entry name" value="SAD1/UNC-84-LIKE PROTEIN-RELATED"/>
    <property type="match status" value="1"/>
</dbReference>
<dbReference type="FunFam" id="2.60.120.260:FF:000009">
    <property type="entry name" value="SUN domain-containing protein 1 isoform X1"/>
    <property type="match status" value="1"/>
</dbReference>
<feature type="compositionally biased region" description="Low complexity" evidence="6">
    <location>
        <begin position="19"/>
        <end position="38"/>
    </location>
</feature>
<evidence type="ECO:0000256" key="2">
    <source>
        <dbReference type="ARBA" id="ARBA00022989"/>
    </source>
</evidence>
<dbReference type="AlphaFoldDB" id="A0A672N1T7"/>
<evidence type="ECO:0000256" key="1">
    <source>
        <dbReference type="ARBA" id="ARBA00022692"/>
    </source>
</evidence>
<sequence>FPVSSESMSRRSTRLVPKGPSSFPDDDAASTSSTGSTGHISYKESPTRIFKKRTGRKSAGSVSRNSSRASSVSQTLSGQRSEFTAFFPLLYSCAHVCVAAQALVMFYWWLGSSWYSLTSRLSLINVFLLSRYSALCVCVCVAEAEHEQQISNLKSSISNLQSAQGLLKERVDAQDALNNNLRAELSDWLIKHLKDPSSLESTIVLRPELQRALEDLEKRILDKLVHEKESSRDVWRAVGETLQQEGVGADVKEIVHRAISLYRADGIGMADYALESSGASVLNTRCSETYKTRSACLSVFGIPLWYHSESPRTVIQPELYPGKCWAFRGSQGFLVISLSYPVRITHVTLEHLPKELSPTGRVDSAPKDFAVYGMSNETEDGKLLGKFTYDQDGEPIQTFKLPVTLDVYSMTELRILSNWGHLEYTCVYRFRVHGEPSLA</sequence>
<dbReference type="GO" id="GO:0034993">
    <property type="term" value="C:meiotic nuclear membrane microtubule tethering complex"/>
    <property type="evidence" value="ECO:0007669"/>
    <property type="project" value="TreeGrafter"/>
</dbReference>
<evidence type="ECO:0000259" key="8">
    <source>
        <dbReference type="Pfam" id="PF18580"/>
    </source>
</evidence>
<evidence type="ECO:0000313" key="9">
    <source>
        <dbReference type="Ensembl" id="ENSSGRP00000044182.1"/>
    </source>
</evidence>
<feature type="domain" description="SUN" evidence="7">
    <location>
        <begin position="305"/>
        <end position="435"/>
    </location>
</feature>
<reference evidence="9" key="1">
    <citation type="submission" date="2025-08" db="UniProtKB">
        <authorList>
            <consortium name="Ensembl"/>
        </authorList>
    </citation>
    <scope>IDENTIFICATION</scope>
</reference>
<dbReference type="GO" id="GO:0005637">
    <property type="term" value="C:nuclear inner membrane"/>
    <property type="evidence" value="ECO:0007669"/>
    <property type="project" value="UniProtKB-SubCell"/>
</dbReference>
<evidence type="ECO:0000256" key="6">
    <source>
        <dbReference type="SAM" id="MobiDB-lite"/>
    </source>
</evidence>
<gene>
    <name evidence="9" type="primary">LOC107569809</name>
</gene>
<dbReference type="GO" id="GO:0043495">
    <property type="term" value="F:protein-membrane adaptor activity"/>
    <property type="evidence" value="ECO:0007669"/>
    <property type="project" value="TreeGrafter"/>
</dbReference>
<evidence type="ECO:0000256" key="5">
    <source>
        <dbReference type="ARBA" id="ARBA00037816"/>
    </source>
</evidence>
<name>A0A672N1T7_SINGR</name>
<dbReference type="Pfam" id="PF18580">
    <property type="entry name" value="HTH_SUN2"/>
    <property type="match status" value="1"/>
</dbReference>
<feature type="region of interest" description="Disordered" evidence="6">
    <location>
        <begin position="1"/>
        <end position="46"/>
    </location>
</feature>
<dbReference type="InterPro" id="IPR040994">
    <property type="entry name" value="Sun_CC2"/>
</dbReference>
<comment type="subcellular location">
    <subcellularLocation>
        <location evidence="5">Nucleus inner membrane</location>
        <topology evidence="5">Single-pass type II membrane protein</topology>
    </subcellularLocation>
</comment>
<protein>
    <submittedName>
        <fullName evidence="9">SUN domain-containing protein 2-like</fullName>
    </submittedName>
</protein>
<keyword evidence="10" id="KW-1185">Reference proteome</keyword>
<dbReference type="Ensembl" id="ENSSGRT00000047307.1">
    <property type="protein sequence ID" value="ENSSGRP00000044182.1"/>
    <property type="gene ID" value="ENSSGRG00000023767.1"/>
</dbReference>
<keyword evidence="1" id="KW-0812">Transmembrane</keyword>
<evidence type="ECO:0000256" key="3">
    <source>
        <dbReference type="ARBA" id="ARBA00023054"/>
    </source>
</evidence>
<dbReference type="Gene3D" id="2.60.120.260">
    <property type="entry name" value="Galactose-binding domain-like"/>
    <property type="match status" value="1"/>
</dbReference>
<reference evidence="9" key="2">
    <citation type="submission" date="2025-09" db="UniProtKB">
        <authorList>
            <consortium name="Ensembl"/>
        </authorList>
    </citation>
    <scope>IDENTIFICATION</scope>
</reference>
<keyword evidence="2" id="KW-1133">Transmembrane helix</keyword>
<keyword evidence="3" id="KW-0175">Coiled coil</keyword>
<accession>A0A672N1T7</accession>
<keyword evidence="4" id="KW-0472">Membrane</keyword>
<dbReference type="Pfam" id="PF07738">
    <property type="entry name" value="Sad1_UNC"/>
    <property type="match status" value="1"/>
</dbReference>
<evidence type="ECO:0000256" key="4">
    <source>
        <dbReference type="ARBA" id="ARBA00023136"/>
    </source>
</evidence>
<feature type="domain" description="SUN coiled coil" evidence="8">
    <location>
        <begin position="209"/>
        <end position="260"/>
    </location>
</feature>
<proteinExistence type="predicted"/>